<dbReference type="EMBL" id="MCOG01000029">
    <property type="protein sequence ID" value="ORY74477.1"/>
    <property type="molecule type" value="Genomic_DNA"/>
</dbReference>
<dbReference type="Gene3D" id="1.20.144.10">
    <property type="entry name" value="Phosphatidic acid phosphatase type 2/haloperoxidase"/>
    <property type="match status" value="1"/>
</dbReference>
<dbReference type="OrthoDB" id="301434at2759"/>
<keyword evidence="4" id="KW-0256">Endoplasmic reticulum</keyword>
<keyword evidence="6 8" id="KW-0472">Membrane</keyword>
<evidence type="ECO:0000256" key="8">
    <source>
        <dbReference type="SAM" id="Phobius"/>
    </source>
</evidence>
<sequence length="421" mass="49251">MVASNEIKESEIQVPVNNNLTFKEKLRNYLKKGINKESEKILEIQKSIQSPFLTNIMKIATFTGNDDFYTIFIPMLFWCDVSEYGLMRKELFKQLNFLSRSLVLSFAYSTFITGWIKDYLSLPRPKSPPVIRKLKKSYVDYEYGCPSTHSANACVLAFNFLFFFLSFIKPIVSTSHLLMIFIYLTTLTFIFLVSLSRIYFGMHSFLDVVVGLIIGVFVTVINWLFICSVYESYFYSSVLGPIIQVLFHRLLLIYVHPDPEHYCPCFEDSYSFFCFFDGIAIGSWLDKKYFGKHSLVKTYKMKYGVVKGLKNTFKKEPPVFNKINQSFLRYSLLNKLYDIFGLKVILLIRYLLGLIILITYKKLTRKVILFIADIIFHNNKNSKKKYHLPRHSAVLISRNVEYIGLGLILYANIHLFYYLKI</sequence>
<dbReference type="SMART" id="SM00014">
    <property type="entry name" value="acidPPc"/>
    <property type="match status" value="1"/>
</dbReference>
<evidence type="ECO:0000313" key="11">
    <source>
        <dbReference type="Proteomes" id="UP000193920"/>
    </source>
</evidence>
<name>A0A1Y2ESH1_9FUNG</name>
<feature type="transmembrane region" description="Helical" evidence="8">
    <location>
        <begin position="205"/>
        <end position="226"/>
    </location>
</feature>
<dbReference type="Pfam" id="PF01569">
    <property type="entry name" value="PAP2"/>
    <property type="match status" value="1"/>
</dbReference>
<keyword evidence="3" id="KW-0378">Hydrolase</keyword>
<evidence type="ECO:0000313" key="10">
    <source>
        <dbReference type="EMBL" id="ORY74477.1"/>
    </source>
</evidence>
<dbReference type="InterPro" id="IPR036938">
    <property type="entry name" value="PAP2/HPO_sf"/>
</dbReference>
<feature type="domain" description="Phosphatidic acid phosphatase type 2/haloperoxidase" evidence="9">
    <location>
        <begin position="98"/>
        <end position="223"/>
    </location>
</feature>
<dbReference type="Proteomes" id="UP000193920">
    <property type="component" value="Unassembled WGS sequence"/>
</dbReference>
<gene>
    <name evidence="10" type="ORF">LY90DRAFT_666274</name>
</gene>
<evidence type="ECO:0000256" key="6">
    <source>
        <dbReference type="ARBA" id="ARBA00023136"/>
    </source>
</evidence>
<dbReference type="InterPro" id="IPR000326">
    <property type="entry name" value="PAP2/HPO"/>
</dbReference>
<dbReference type="GO" id="GO:0042392">
    <property type="term" value="F:sphingosine-1-phosphate phosphatase activity"/>
    <property type="evidence" value="ECO:0007669"/>
    <property type="project" value="TreeGrafter"/>
</dbReference>
<evidence type="ECO:0000256" key="4">
    <source>
        <dbReference type="ARBA" id="ARBA00022824"/>
    </source>
</evidence>
<comment type="subcellular location">
    <subcellularLocation>
        <location evidence="1">Endoplasmic reticulum membrane</location>
        <topology evidence="1">Multi-pass membrane protein</topology>
    </subcellularLocation>
</comment>
<keyword evidence="11" id="KW-1185">Reference proteome</keyword>
<evidence type="ECO:0000259" key="9">
    <source>
        <dbReference type="SMART" id="SM00014"/>
    </source>
</evidence>
<evidence type="ECO:0000256" key="2">
    <source>
        <dbReference type="ARBA" id="ARBA00022692"/>
    </source>
</evidence>
<accession>A0A1Y2ESH1</accession>
<feature type="transmembrane region" description="Helical" evidence="8">
    <location>
        <begin position="400"/>
        <end position="419"/>
    </location>
</feature>
<dbReference type="PANTHER" id="PTHR14969">
    <property type="entry name" value="SPHINGOSINE-1-PHOSPHATE PHOSPHOHYDROLASE"/>
    <property type="match status" value="1"/>
</dbReference>
<evidence type="ECO:0000256" key="7">
    <source>
        <dbReference type="ARBA" id="ARBA00038324"/>
    </source>
</evidence>
<dbReference type="GO" id="GO:0005789">
    <property type="term" value="C:endoplasmic reticulum membrane"/>
    <property type="evidence" value="ECO:0007669"/>
    <property type="project" value="UniProtKB-SubCell"/>
</dbReference>
<dbReference type="STRING" id="1754190.A0A1Y2ESH1"/>
<dbReference type="AlphaFoldDB" id="A0A1Y2ESH1"/>
<proteinExistence type="inferred from homology"/>
<evidence type="ECO:0000256" key="1">
    <source>
        <dbReference type="ARBA" id="ARBA00004477"/>
    </source>
</evidence>
<dbReference type="PANTHER" id="PTHR14969:SF28">
    <property type="entry name" value="DIHYDROSPHINGOSINE 1-PHOSPHATE PHOSPHATASE LCB3-RELATED"/>
    <property type="match status" value="1"/>
</dbReference>
<comment type="similarity">
    <text evidence="7">Belongs to the type 2 lipid phosphate phosphatase family.</text>
</comment>
<keyword evidence="2 8" id="KW-0812">Transmembrane</keyword>
<keyword evidence="5 8" id="KW-1133">Transmembrane helix</keyword>
<organism evidence="10 11">
    <name type="scientific">Neocallimastix californiae</name>
    <dbReference type="NCBI Taxonomy" id="1754190"/>
    <lineage>
        <taxon>Eukaryota</taxon>
        <taxon>Fungi</taxon>
        <taxon>Fungi incertae sedis</taxon>
        <taxon>Chytridiomycota</taxon>
        <taxon>Chytridiomycota incertae sedis</taxon>
        <taxon>Neocallimastigomycetes</taxon>
        <taxon>Neocallimastigales</taxon>
        <taxon>Neocallimastigaceae</taxon>
        <taxon>Neocallimastix</taxon>
    </lineage>
</organism>
<feature type="transmembrane region" description="Helical" evidence="8">
    <location>
        <begin position="233"/>
        <end position="254"/>
    </location>
</feature>
<feature type="transmembrane region" description="Helical" evidence="8">
    <location>
        <begin position="180"/>
        <end position="199"/>
    </location>
</feature>
<feature type="transmembrane region" description="Helical" evidence="8">
    <location>
        <begin position="97"/>
        <end position="116"/>
    </location>
</feature>
<evidence type="ECO:0000256" key="3">
    <source>
        <dbReference type="ARBA" id="ARBA00022801"/>
    </source>
</evidence>
<feature type="transmembrane region" description="Helical" evidence="8">
    <location>
        <begin position="339"/>
        <end position="360"/>
    </location>
</feature>
<protein>
    <recommendedName>
        <fullName evidence="9">Phosphatidic acid phosphatase type 2/haloperoxidase domain-containing protein</fullName>
    </recommendedName>
</protein>
<feature type="transmembrane region" description="Helical" evidence="8">
    <location>
        <begin position="150"/>
        <end position="168"/>
    </location>
</feature>
<reference evidence="10 11" key="1">
    <citation type="submission" date="2016-08" db="EMBL/GenBank/DDBJ databases">
        <title>A Parts List for Fungal Cellulosomes Revealed by Comparative Genomics.</title>
        <authorList>
            <consortium name="DOE Joint Genome Institute"/>
            <person name="Haitjema C.H."/>
            <person name="Gilmore S.P."/>
            <person name="Henske J.K."/>
            <person name="Solomon K.V."/>
            <person name="De Groot R."/>
            <person name="Kuo A."/>
            <person name="Mondo S.J."/>
            <person name="Salamov A.A."/>
            <person name="Labutti K."/>
            <person name="Zhao Z."/>
            <person name="Chiniquy J."/>
            <person name="Barry K."/>
            <person name="Brewer H.M."/>
            <person name="Purvine S.O."/>
            <person name="Wright A.T."/>
            <person name="Boxma B."/>
            <person name="Van Alen T."/>
            <person name="Hackstein J.H."/>
            <person name="Baker S.E."/>
            <person name="Grigoriev I.V."/>
            <person name="O'Malley M.A."/>
        </authorList>
    </citation>
    <scope>NUCLEOTIDE SEQUENCE [LARGE SCALE GENOMIC DNA]</scope>
    <source>
        <strain evidence="10 11">G1</strain>
    </source>
</reference>
<dbReference type="SUPFAM" id="SSF48317">
    <property type="entry name" value="Acid phosphatase/Vanadium-dependent haloperoxidase"/>
    <property type="match status" value="1"/>
</dbReference>
<comment type="caution">
    <text evidence="10">The sequence shown here is derived from an EMBL/GenBank/DDBJ whole genome shotgun (WGS) entry which is preliminary data.</text>
</comment>
<evidence type="ECO:0000256" key="5">
    <source>
        <dbReference type="ARBA" id="ARBA00022989"/>
    </source>
</evidence>